<dbReference type="InterPro" id="IPR021333">
    <property type="entry name" value="DUF2946"/>
</dbReference>
<feature type="chain" id="PRO_5044747984" description="Copper chaperone PCu(A)C" evidence="3">
    <location>
        <begin position="22"/>
        <end position="266"/>
    </location>
</feature>
<dbReference type="PANTHER" id="PTHR36302">
    <property type="entry name" value="BLR7088 PROTEIN"/>
    <property type="match status" value="1"/>
</dbReference>
<sequence length="266" mass="28740">MKRHVRLLALAAAMISGFANAQVSVSDAWVRATVPQQKATGAFLKLQAAQDSKLVAATSPLTPVVEVHEMAMQDNVMKMRQVPSIALPAGKTVELKPGGYHVMLLDLKQQARTASVNPFRCRRPYARWPPRRRPRATITSTDTGPMRCSSLRIKRWVAFGPPAWPWALPGARQRRDQGRRFAAWMAAALLFAFVHPALAMVLASGQGSGDPLARLAMEVCTPLGLQQAQPASAAGEPEAKEQTTAAGQAHCPLCRVVGDAPPDVSR</sequence>
<evidence type="ECO:0000256" key="3">
    <source>
        <dbReference type="SAM" id="SignalP"/>
    </source>
</evidence>
<comment type="caution">
    <text evidence="4">The sequence shown here is derived from an EMBL/GenBank/DDBJ whole genome shotgun (WGS) entry which is preliminary data.</text>
</comment>
<name>A0ABC8V4B3_9AQUA</name>
<dbReference type="Gene3D" id="2.60.40.1890">
    <property type="entry name" value="PCu(A)C copper chaperone"/>
    <property type="match status" value="1"/>
</dbReference>
<organism evidence="4 5">
    <name type="scientific">Ilex paraguariensis</name>
    <name type="common">yerba mate</name>
    <dbReference type="NCBI Taxonomy" id="185542"/>
    <lineage>
        <taxon>Eukaryota</taxon>
        <taxon>Viridiplantae</taxon>
        <taxon>Streptophyta</taxon>
        <taxon>Embryophyta</taxon>
        <taxon>Tracheophyta</taxon>
        <taxon>Spermatophyta</taxon>
        <taxon>Magnoliopsida</taxon>
        <taxon>eudicotyledons</taxon>
        <taxon>Gunneridae</taxon>
        <taxon>Pentapetalae</taxon>
        <taxon>asterids</taxon>
        <taxon>campanulids</taxon>
        <taxon>Aquifoliales</taxon>
        <taxon>Aquifoliaceae</taxon>
        <taxon>Ilex</taxon>
    </lineage>
</organism>
<dbReference type="Pfam" id="PF04314">
    <property type="entry name" value="PCuAC"/>
    <property type="match status" value="1"/>
</dbReference>
<feature type="region of interest" description="Disordered" evidence="1">
    <location>
        <begin position="228"/>
        <end position="247"/>
    </location>
</feature>
<keyword evidence="5" id="KW-1185">Reference proteome</keyword>
<dbReference type="InterPro" id="IPR036182">
    <property type="entry name" value="PCuAC_sf"/>
</dbReference>
<evidence type="ECO:0000313" key="4">
    <source>
        <dbReference type="EMBL" id="CAK9188099.1"/>
    </source>
</evidence>
<dbReference type="EMBL" id="CAUOFW020010288">
    <property type="protein sequence ID" value="CAK9188099.1"/>
    <property type="molecule type" value="Genomic_DNA"/>
</dbReference>
<gene>
    <name evidence="4" type="ORF">ILEXP_LOCUS58729</name>
</gene>
<keyword evidence="2" id="KW-0812">Transmembrane</keyword>
<keyword evidence="2" id="KW-1133">Transmembrane helix</keyword>
<feature type="non-terminal residue" evidence="4">
    <location>
        <position position="266"/>
    </location>
</feature>
<dbReference type="InterPro" id="IPR058248">
    <property type="entry name" value="Lxx211020-like"/>
</dbReference>
<dbReference type="AlphaFoldDB" id="A0ABC8V4B3"/>
<dbReference type="PANTHER" id="PTHR36302:SF1">
    <property type="entry name" value="COPPER CHAPERONE PCU(A)C"/>
    <property type="match status" value="1"/>
</dbReference>
<dbReference type="Proteomes" id="UP001642360">
    <property type="component" value="Unassembled WGS sequence"/>
</dbReference>
<keyword evidence="3" id="KW-0732">Signal</keyword>
<feature type="transmembrane region" description="Helical" evidence="2">
    <location>
        <begin position="181"/>
        <end position="203"/>
    </location>
</feature>
<dbReference type="Pfam" id="PF11162">
    <property type="entry name" value="DUF2946"/>
    <property type="match status" value="1"/>
</dbReference>
<evidence type="ECO:0000256" key="1">
    <source>
        <dbReference type="SAM" id="MobiDB-lite"/>
    </source>
</evidence>
<reference evidence="4 5" key="1">
    <citation type="submission" date="2024-02" db="EMBL/GenBank/DDBJ databases">
        <authorList>
            <person name="Vignale AGUSTIN F."/>
            <person name="Sosa J E."/>
            <person name="Modenutti C."/>
        </authorList>
    </citation>
    <scope>NUCLEOTIDE SEQUENCE [LARGE SCALE GENOMIC DNA]</scope>
</reference>
<evidence type="ECO:0008006" key="6">
    <source>
        <dbReference type="Google" id="ProtNLM"/>
    </source>
</evidence>
<keyword evidence="2" id="KW-0472">Membrane</keyword>
<proteinExistence type="predicted"/>
<evidence type="ECO:0000256" key="2">
    <source>
        <dbReference type="SAM" id="Phobius"/>
    </source>
</evidence>
<evidence type="ECO:0000313" key="5">
    <source>
        <dbReference type="Proteomes" id="UP001642360"/>
    </source>
</evidence>
<feature type="signal peptide" evidence="3">
    <location>
        <begin position="1"/>
        <end position="21"/>
    </location>
</feature>
<dbReference type="SUPFAM" id="SSF110087">
    <property type="entry name" value="DR1885-like metal-binding protein"/>
    <property type="match status" value="1"/>
</dbReference>
<accession>A0ABC8V4B3</accession>
<protein>
    <recommendedName>
        <fullName evidence="6">Copper chaperone PCu(A)C</fullName>
    </recommendedName>
</protein>
<dbReference type="InterPro" id="IPR007410">
    <property type="entry name" value="LpqE-like"/>
</dbReference>